<dbReference type="RefSeq" id="WP_166986312.1">
    <property type="nucleotide sequence ID" value="NZ_CP061169.1"/>
</dbReference>
<evidence type="ECO:0000256" key="5">
    <source>
        <dbReference type="ARBA" id="ARBA00022842"/>
    </source>
</evidence>
<keyword evidence="4" id="KW-0378">Hydrolase</keyword>
<dbReference type="EMBL" id="CP061169">
    <property type="protein sequence ID" value="QPZ38499.1"/>
    <property type="molecule type" value="Genomic_DNA"/>
</dbReference>
<evidence type="ECO:0000256" key="1">
    <source>
        <dbReference type="ARBA" id="ARBA00001033"/>
    </source>
</evidence>
<evidence type="ECO:0000256" key="3">
    <source>
        <dbReference type="ARBA" id="ARBA00022723"/>
    </source>
</evidence>
<reference evidence="6 7" key="1">
    <citation type="submission" date="2020-12" db="EMBL/GenBank/DDBJ databases">
        <title>Microbacterium sp. HY060.</title>
        <authorList>
            <person name="Zhou J."/>
        </authorList>
    </citation>
    <scope>NUCLEOTIDE SEQUENCE [LARGE SCALE GENOMIC DNA]</scope>
    <source>
        <strain evidence="6 7">HY60</strain>
    </source>
</reference>
<sequence length="282" mass="30363">MNGKIDESRHLRSLAERAARSVGDQLRAAFRSPMDKDFKRDAHDIVTLHDKAAEEKIVKVLLADCPDSVIVGEEGGTRGAGRVEWHIDPIDGTSNFARGIALWCVSIAAVVENTTIAGVVFDPVSGNLFHADLTGAWLGDDPIHVHAAGDEMRATIVSSFPNAKDTWLFGSTAFDAQARLIEAFQAVRNLGSGALNLAHVAAGWADATMGFYTNSWDIAAGGFILQQAGGKFYALERGLPVEPYFSAPDYYAIGGDVTYKTLSGVMQEWSAQYVPADMKTQA</sequence>
<name>A0ABX6YI45_9MICO</name>
<keyword evidence="7" id="KW-1185">Reference proteome</keyword>
<dbReference type="Gene3D" id="3.40.190.80">
    <property type="match status" value="1"/>
</dbReference>
<evidence type="ECO:0000313" key="6">
    <source>
        <dbReference type="EMBL" id="QPZ38499.1"/>
    </source>
</evidence>
<dbReference type="PANTHER" id="PTHR20854">
    <property type="entry name" value="INOSITOL MONOPHOSPHATASE"/>
    <property type="match status" value="1"/>
</dbReference>
<dbReference type="Pfam" id="PF00459">
    <property type="entry name" value="Inositol_P"/>
    <property type="match status" value="1"/>
</dbReference>
<keyword evidence="5" id="KW-0460">Magnesium</keyword>
<keyword evidence="3" id="KW-0479">Metal-binding</keyword>
<dbReference type="SUPFAM" id="SSF56655">
    <property type="entry name" value="Carbohydrate phosphatase"/>
    <property type="match status" value="1"/>
</dbReference>
<dbReference type="EC" id="3.1.3.25" evidence="2"/>
<proteinExistence type="predicted"/>
<dbReference type="PRINTS" id="PR00377">
    <property type="entry name" value="IMPHPHTASES"/>
</dbReference>
<dbReference type="InterPro" id="IPR000760">
    <property type="entry name" value="Inositol_monophosphatase-like"/>
</dbReference>
<gene>
    <name evidence="6" type="ORF">HCR76_17250</name>
</gene>
<organism evidence="6 7">
    <name type="scientific">Paramicrobacterium chengjingii</name>
    <dbReference type="NCBI Taxonomy" id="2769067"/>
    <lineage>
        <taxon>Bacteria</taxon>
        <taxon>Bacillati</taxon>
        <taxon>Actinomycetota</taxon>
        <taxon>Actinomycetes</taxon>
        <taxon>Micrococcales</taxon>
        <taxon>Microbacteriaceae</taxon>
        <taxon>Paramicrobacterium</taxon>
    </lineage>
</organism>
<dbReference type="PANTHER" id="PTHR20854:SF4">
    <property type="entry name" value="INOSITOL-1-MONOPHOSPHATASE-RELATED"/>
    <property type="match status" value="1"/>
</dbReference>
<dbReference type="InterPro" id="IPR020583">
    <property type="entry name" value="Inositol_monoP_metal-BS"/>
</dbReference>
<accession>A0ABX6YI45</accession>
<evidence type="ECO:0000256" key="4">
    <source>
        <dbReference type="ARBA" id="ARBA00022801"/>
    </source>
</evidence>
<protein>
    <recommendedName>
        <fullName evidence="2">inositol-phosphate phosphatase</fullName>
        <ecNumber evidence="2">3.1.3.25</ecNumber>
    </recommendedName>
</protein>
<comment type="catalytic activity">
    <reaction evidence="1">
        <text>a myo-inositol phosphate + H2O = myo-inositol + phosphate</text>
        <dbReference type="Rhea" id="RHEA:24056"/>
        <dbReference type="ChEBI" id="CHEBI:15377"/>
        <dbReference type="ChEBI" id="CHEBI:17268"/>
        <dbReference type="ChEBI" id="CHEBI:43474"/>
        <dbReference type="ChEBI" id="CHEBI:84139"/>
        <dbReference type="EC" id="3.1.3.25"/>
    </reaction>
</comment>
<evidence type="ECO:0000256" key="2">
    <source>
        <dbReference type="ARBA" id="ARBA00013106"/>
    </source>
</evidence>
<evidence type="ECO:0000313" key="7">
    <source>
        <dbReference type="Proteomes" id="UP000662814"/>
    </source>
</evidence>
<dbReference type="Proteomes" id="UP000662814">
    <property type="component" value="Chromosome"/>
</dbReference>
<dbReference type="Gene3D" id="3.30.540.10">
    <property type="entry name" value="Fructose-1,6-Bisphosphatase, subunit A, domain 1"/>
    <property type="match status" value="1"/>
</dbReference>
<dbReference type="PROSITE" id="PS00630">
    <property type="entry name" value="IMP_2"/>
    <property type="match status" value="1"/>
</dbReference>
<dbReference type="InterPro" id="IPR020550">
    <property type="entry name" value="Inositol_monophosphatase_CS"/>
</dbReference>
<dbReference type="PROSITE" id="PS00629">
    <property type="entry name" value="IMP_1"/>
    <property type="match status" value="1"/>
</dbReference>